<evidence type="ECO:0000313" key="1">
    <source>
        <dbReference type="EMBL" id="KAF0028799.1"/>
    </source>
</evidence>
<name>A0A6A4S8C5_SCOMX</name>
<dbReference type="AlphaFoldDB" id="A0A6A4S8C5"/>
<proteinExistence type="predicted"/>
<protein>
    <submittedName>
        <fullName evidence="1">Uncharacterized protein</fullName>
    </submittedName>
</protein>
<dbReference type="EMBL" id="VEVO01000016">
    <property type="protein sequence ID" value="KAF0028799.1"/>
    <property type="molecule type" value="Genomic_DNA"/>
</dbReference>
<sequence>MTSDTLVQRVFDVTFSVDISMYTSPLGPTSIWCSDSPYQAPEANHINRSPEHERRQLPPQIINTSIVTPTESAAKHMHITGL</sequence>
<accession>A0A6A4S8C5</accession>
<organism evidence="1 2">
    <name type="scientific">Scophthalmus maximus</name>
    <name type="common">Turbot</name>
    <name type="synonym">Psetta maxima</name>
    <dbReference type="NCBI Taxonomy" id="52904"/>
    <lineage>
        <taxon>Eukaryota</taxon>
        <taxon>Metazoa</taxon>
        <taxon>Chordata</taxon>
        <taxon>Craniata</taxon>
        <taxon>Vertebrata</taxon>
        <taxon>Euteleostomi</taxon>
        <taxon>Actinopterygii</taxon>
        <taxon>Neopterygii</taxon>
        <taxon>Teleostei</taxon>
        <taxon>Neoteleostei</taxon>
        <taxon>Acanthomorphata</taxon>
        <taxon>Carangaria</taxon>
        <taxon>Pleuronectiformes</taxon>
        <taxon>Pleuronectoidei</taxon>
        <taxon>Scophthalmidae</taxon>
        <taxon>Scophthalmus</taxon>
    </lineage>
</organism>
<gene>
    <name evidence="1" type="ORF">F2P81_017904</name>
</gene>
<comment type="caution">
    <text evidence="1">The sequence shown here is derived from an EMBL/GenBank/DDBJ whole genome shotgun (WGS) entry which is preliminary data.</text>
</comment>
<reference evidence="1 2" key="1">
    <citation type="submission" date="2019-06" db="EMBL/GenBank/DDBJ databases">
        <title>Draft genomes of female and male turbot (Scophthalmus maximus).</title>
        <authorList>
            <person name="Xu H."/>
            <person name="Xu X.-W."/>
            <person name="Shao C."/>
            <person name="Chen S."/>
        </authorList>
    </citation>
    <scope>NUCLEOTIDE SEQUENCE [LARGE SCALE GENOMIC DNA]</scope>
    <source>
        <strain evidence="1">Ysfricsl-2016a</strain>
        <tissue evidence="1">Blood</tissue>
    </source>
</reference>
<dbReference type="Proteomes" id="UP000438429">
    <property type="component" value="Unassembled WGS sequence"/>
</dbReference>
<evidence type="ECO:0000313" key="2">
    <source>
        <dbReference type="Proteomes" id="UP000438429"/>
    </source>
</evidence>